<comment type="caution">
    <text evidence="2">The sequence shown here is derived from an EMBL/GenBank/DDBJ whole genome shotgun (WGS) entry which is preliminary data.</text>
</comment>
<evidence type="ECO:0000259" key="1">
    <source>
        <dbReference type="Pfam" id="PF13619"/>
    </source>
</evidence>
<protein>
    <submittedName>
        <fullName evidence="2">KTSC domain-containing protein</fullName>
    </submittedName>
</protein>
<dbReference type="EMBL" id="JANUGX010000005">
    <property type="protein sequence ID" value="MCS0588901.1"/>
    <property type="molecule type" value="Genomic_DNA"/>
</dbReference>
<sequence length="108" mass="11812">MDMKRINAGKLRAIGYDPKERLLRVEFDDGSAIDYAGVGSEVWRRFSTSGAAWSFYRDNIEEEFAGKRGRAAVASQRAALDALFGGGEAEVPKKANPLDALFKAPGEE</sequence>
<dbReference type="InterPro" id="IPR025309">
    <property type="entry name" value="KTSC_dom"/>
</dbReference>
<dbReference type="RefSeq" id="WP_258844668.1">
    <property type="nucleotide sequence ID" value="NZ_JANUGX010000005.1"/>
</dbReference>
<proteinExistence type="predicted"/>
<name>A0ABT2A3Z1_9BURK</name>
<gene>
    <name evidence="2" type="ORF">NX782_06750</name>
</gene>
<organism evidence="2 3">
    <name type="scientific">Massilia norwichensis</name>
    <dbReference type="NCBI Taxonomy" id="1442366"/>
    <lineage>
        <taxon>Bacteria</taxon>
        <taxon>Pseudomonadati</taxon>
        <taxon>Pseudomonadota</taxon>
        <taxon>Betaproteobacteria</taxon>
        <taxon>Burkholderiales</taxon>
        <taxon>Oxalobacteraceae</taxon>
        <taxon>Telluria group</taxon>
        <taxon>Massilia</taxon>
    </lineage>
</organism>
<keyword evidence="3" id="KW-1185">Reference proteome</keyword>
<accession>A0ABT2A3Z1</accession>
<feature type="domain" description="KTSC" evidence="1">
    <location>
        <begin position="10"/>
        <end position="64"/>
    </location>
</feature>
<evidence type="ECO:0000313" key="2">
    <source>
        <dbReference type="EMBL" id="MCS0588901.1"/>
    </source>
</evidence>
<reference evidence="2 3" key="1">
    <citation type="submission" date="2022-08" db="EMBL/GenBank/DDBJ databases">
        <title>Reclassification of Massilia species as members of the genera Telluria, Duganella, Pseudoduganella, Mokoshia gen. nov. and Zemynaea gen. nov. using orthogonal and non-orthogonal genome-based approaches.</title>
        <authorList>
            <person name="Bowman J.P."/>
        </authorList>
    </citation>
    <scope>NUCLEOTIDE SEQUENCE [LARGE SCALE GENOMIC DNA]</scope>
    <source>
        <strain evidence="2 3">LMG 28164</strain>
    </source>
</reference>
<dbReference type="Pfam" id="PF13619">
    <property type="entry name" value="KTSC"/>
    <property type="match status" value="1"/>
</dbReference>
<dbReference type="Proteomes" id="UP001205560">
    <property type="component" value="Unassembled WGS sequence"/>
</dbReference>
<evidence type="ECO:0000313" key="3">
    <source>
        <dbReference type="Proteomes" id="UP001205560"/>
    </source>
</evidence>